<reference evidence="3" key="1">
    <citation type="journal article" date="2019" name="Int. J. Syst. Evol. Microbiol.">
        <title>The Global Catalogue of Microorganisms (GCM) 10K type strain sequencing project: providing services to taxonomists for standard genome sequencing and annotation.</title>
        <authorList>
            <consortium name="The Broad Institute Genomics Platform"/>
            <consortium name="The Broad Institute Genome Sequencing Center for Infectious Disease"/>
            <person name="Wu L."/>
            <person name="Ma J."/>
        </authorList>
    </citation>
    <scope>NUCLEOTIDE SEQUENCE [LARGE SCALE GENOMIC DNA]</scope>
    <source>
        <strain evidence="3">JCM 17106</strain>
    </source>
</reference>
<protein>
    <submittedName>
        <fullName evidence="2">Glycosyltransferase family A protein</fullName>
    </submittedName>
</protein>
<dbReference type="CDD" id="cd00761">
    <property type="entry name" value="Glyco_tranf_GTA_type"/>
    <property type="match status" value="1"/>
</dbReference>
<name>A0ABP6UKD2_9FLAO</name>
<dbReference type="Gene3D" id="3.90.550.10">
    <property type="entry name" value="Spore Coat Polysaccharide Biosynthesis Protein SpsA, Chain A"/>
    <property type="match status" value="1"/>
</dbReference>
<keyword evidence="3" id="KW-1185">Reference proteome</keyword>
<organism evidence="2 3">
    <name type="scientific">Aquimarina addita</name>
    <dbReference type="NCBI Taxonomy" id="870485"/>
    <lineage>
        <taxon>Bacteria</taxon>
        <taxon>Pseudomonadati</taxon>
        <taxon>Bacteroidota</taxon>
        <taxon>Flavobacteriia</taxon>
        <taxon>Flavobacteriales</taxon>
        <taxon>Flavobacteriaceae</taxon>
        <taxon>Aquimarina</taxon>
    </lineage>
</organism>
<comment type="caution">
    <text evidence="2">The sequence shown here is derived from an EMBL/GenBank/DDBJ whole genome shotgun (WGS) entry which is preliminary data.</text>
</comment>
<gene>
    <name evidence="2" type="ORF">GCM10022393_23280</name>
</gene>
<feature type="domain" description="Glycosyltransferase 2-like" evidence="1">
    <location>
        <begin position="27"/>
        <end position="152"/>
    </location>
</feature>
<dbReference type="Pfam" id="PF00535">
    <property type="entry name" value="Glycos_transf_2"/>
    <property type="match status" value="1"/>
</dbReference>
<evidence type="ECO:0000313" key="3">
    <source>
        <dbReference type="Proteomes" id="UP001500459"/>
    </source>
</evidence>
<accession>A0ABP6UKD2</accession>
<dbReference type="Proteomes" id="UP001500459">
    <property type="component" value="Unassembled WGS sequence"/>
</dbReference>
<evidence type="ECO:0000259" key="1">
    <source>
        <dbReference type="Pfam" id="PF00535"/>
    </source>
</evidence>
<dbReference type="RefSeq" id="WP_344927565.1">
    <property type="nucleotide sequence ID" value="NZ_BAABCW010000008.1"/>
</dbReference>
<dbReference type="InterPro" id="IPR001173">
    <property type="entry name" value="Glyco_trans_2-like"/>
</dbReference>
<sequence>MILEVLISTMDRKDISFLNHMFINNNLSDLNILIINQTDSKTLLKSDAVNIRVINSFEYGLSKSRNLAIEHTIGDICLIADDDAVYEKDFYNTILNAFKKNPSSTLITFKAKNLKGTSYREYDNQNTKHTQQTIKDIMSLEVAFNSEKIKAFDIKFDTRFGLGSEFPTAEEYLFSRDIINKGLIGKFYNEFIVSHPQFNSGMALGNDDIVYARAALNYKILSFFVYLWIPKYMFFLMRHSYIKPKELISKVLISFQGIKAYRESD</sequence>
<evidence type="ECO:0000313" key="2">
    <source>
        <dbReference type="EMBL" id="GAA3509769.1"/>
    </source>
</evidence>
<dbReference type="SUPFAM" id="SSF53448">
    <property type="entry name" value="Nucleotide-diphospho-sugar transferases"/>
    <property type="match status" value="1"/>
</dbReference>
<dbReference type="EMBL" id="BAABCW010000008">
    <property type="protein sequence ID" value="GAA3509769.1"/>
    <property type="molecule type" value="Genomic_DNA"/>
</dbReference>
<proteinExistence type="predicted"/>
<dbReference type="InterPro" id="IPR029044">
    <property type="entry name" value="Nucleotide-diphossugar_trans"/>
</dbReference>